<keyword evidence="3" id="KW-1185">Reference proteome</keyword>
<sequence length="82" mass="9358">MSLQKGEKVIEERQRSGNYASNTWKAFSESARLVGPVKPKQAILLHQYRIKNPAPHENGAQETEEQKSGKNKTILKIQRWGI</sequence>
<proteinExistence type="predicted"/>
<protein>
    <submittedName>
        <fullName evidence="2">Uncharacterized protein</fullName>
    </submittedName>
</protein>
<dbReference type="AlphaFoldDB" id="A0A074ZU99"/>
<dbReference type="RefSeq" id="XP_009169275.1">
    <property type="nucleotide sequence ID" value="XM_009171011.1"/>
</dbReference>
<evidence type="ECO:0000313" key="2">
    <source>
        <dbReference type="EMBL" id="KER26975.1"/>
    </source>
</evidence>
<evidence type="ECO:0000313" key="3">
    <source>
        <dbReference type="Proteomes" id="UP000054324"/>
    </source>
</evidence>
<name>A0A074ZU99_OPIVI</name>
<dbReference type="KEGG" id="ovi:T265_05882"/>
<feature type="region of interest" description="Disordered" evidence="1">
    <location>
        <begin position="51"/>
        <end position="82"/>
    </location>
</feature>
<evidence type="ECO:0000256" key="1">
    <source>
        <dbReference type="SAM" id="MobiDB-lite"/>
    </source>
</evidence>
<dbReference type="Proteomes" id="UP000054324">
    <property type="component" value="Unassembled WGS sequence"/>
</dbReference>
<dbReference type="GeneID" id="20320064"/>
<accession>A0A074ZU99</accession>
<dbReference type="CTD" id="20320064"/>
<organism evidence="2 3">
    <name type="scientific">Opisthorchis viverrini</name>
    <name type="common">Southeast Asian liver fluke</name>
    <dbReference type="NCBI Taxonomy" id="6198"/>
    <lineage>
        <taxon>Eukaryota</taxon>
        <taxon>Metazoa</taxon>
        <taxon>Spiralia</taxon>
        <taxon>Lophotrochozoa</taxon>
        <taxon>Platyhelminthes</taxon>
        <taxon>Trematoda</taxon>
        <taxon>Digenea</taxon>
        <taxon>Opisthorchiida</taxon>
        <taxon>Opisthorchiata</taxon>
        <taxon>Opisthorchiidae</taxon>
        <taxon>Opisthorchis</taxon>
    </lineage>
</organism>
<reference evidence="2 3" key="1">
    <citation type="submission" date="2013-11" db="EMBL/GenBank/DDBJ databases">
        <title>Opisthorchis viverrini - life in the bile duct.</title>
        <authorList>
            <person name="Young N.D."/>
            <person name="Nagarajan N."/>
            <person name="Lin S.J."/>
            <person name="Korhonen P.K."/>
            <person name="Jex A.R."/>
            <person name="Hall R.S."/>
            <person name="Safavi-Hemami H."/>
            <person name="Kaewkong W."/>
            <person name="Bertrand D."/>
            <person name="Gao S."/>
            <person name="Seet Q."/>
            <person name="Wongkham S."/>
            <person name="Teh B.T."/>
            <person name="Wongkham C."/>
            <person name="Intapan P.M."/>
            <person name="Maleewong W."/>
            <person name="Yang X."/>
            <person name="Hu M."/>
            <person name="Wang Z."/>
            <person name="Hofmann A."/>
            <person name="Sternberg P.W."/>
            <person name="Tan P."/>
            <person name="Wang J."/>
            <person name="Gasser R.B."/>
        </authorList>
    </citation>
    <scope>NUCLEOTIDE SEQUENCE [LARGE SCALE GENOMIC DNA]</scope>
</reference>
<gene>
    <name evidence="2" type="ORF">T265_05882</name>
</gene>
<dbReference type="EMBL" id="KL596734">
    <property type="protein sequence ID" value="KER26975.1"/>
    <property type="molecule type" value="Genomic_DNA"/>
</dbReference>